<evidence type="ECO:0000256" key="1">
    <source>
        <dbReference type="ARBA" id="ARBA00005011"/>
    </source>
</evidence>
<keyword evidence="8" id="KW-0368">Histidine biosynthesis</keyword>
<comment type="pathway">
    <text evidence="1">Amino-acid biosynthesis; L-histidine biosynthesis; L-histidine from 5-phospho-alpha-D-ribose 1-diphosphate: step 7/9.</text>
</comment>
<dbReference type="Proteomes" id="UP001596270">
    <property type="component" value="Unassembled WGS sequence"/>
</dbReference>
<dbReference type="Gene3D" id="3.40.640.10">
    <property type="entry name" value="Type I PLP-dependent aspartate aminotransferase-like (Major domain)"/>
    <property type="match status" value="1"/>
</dbReference>
<dbReference type="SUPFAM" id="SSF53383">
    <property type="entry name" value="PLP-dependent transferases"/>
    <property type="match status" value="1"/>
</dbReference>
<proteinExistence type="inferred from homology"/>
<sequence length="340" mass="36348">MTSSFQRIHGGPDQHGAPLFDFSTNSNACGPCPQALAAIGQADPTQYPDAGYTALRGQLAAFHDVDVRRVVLAASASEFIFRITSLAAQRGARAVSLPPHSYGDYAQAARAHRLALVAQTDEAQLRWACEPSSPLGVAHEGLRSLPDRAASAMLVLDRAYEPLRLDGAAALTHAQLQSVWQLWTPNKALGLTGVRAAYAIAPLGSDADAQAMEALCPSWPVGSHGVAMLLAWISLDVRGWLAESLNTLREWKKRQIALLESSGWICEPSDANFFCARPPGMEPPESLALALALAQLRAQGIKLRDTTSFGLPGLVRVSVLPPAAQYALHNAWQHIIGKSA</sequence>
<dbReference type="EMBL" id="JBHSRS010000013">
    <property type="protein sequence ID" value="MFC6280527.1"/>
    <property type="molecule type" value="Genomic_DNA"/>
</dbReference>
<evidence type="ECO:0000256" key="2">
    <source>
        <dbReference type="ARBA" id="ARBA00007970"/>
    </source>
</evidence>
<keyword evidence="12" id="KW-1185">Reference proteome</keyword>
<comment type="similarity">
    <text evidence="2">Belongs to the class-II pyridoxal-phosphate-dependent aminotransferase family. Histidinol-phosphate aminotransferase subfamily.</text>
</comment>
<comment type="caution">
    <text evidence="11">The sequence shown here is derived from an EMBL/GenBank/DDBJ whole genome shotgun (WGS) entry which is preliminary data.</text>
</comment>
<dbReference type="InterPro" id="IPR015421">
    <property type="entry name" value="PyrdxlP-dep_Trfase_major"/>
</dbReference>
<evidence type="ECO:0000256" key="8">
    <source>
        <dbReference type="ARBA" id="ARBA00023102"/>
    </source>
</evidence>
<gene>
    <name evidence="11" type="ORF">ACFQND_04705</name>
</gene>
<dbReference type="GO" id="GO:0008483">
    <property type="term" value="F:transaminase activity"/>
    <property type="evidence" value="ECO:0007669"/>
    <property type="project" value="UniProtKB-KW"/>
</dbReference>
<organism evidence="11 12">
    <name type="scientific">Polaromonas aquatica</name>
    <dbReference type="NCBI Taxonomy" id="332657"/>
    <lineage>
        <taxon>Bacteria</taxon>
        <taxon>Pseudomonadati</taxon>
        <taxon>Pseudomonadota</taxon>
        <taxon>Betaproteobacteria</taxon>
        <taxon>Burkholderiales</taxon>
        <taxon>Comamonadaceae</taxon>
        <taxon>Polaromonas</taxon>
    </lineage>
</organism>
<evidence type="ECO:0000256" key="7">
    <source>
        <dbReference type="ARBA" id="ARBA00022898"/>
    </source>
</evidence>
<evidence type="ECO:0000259" key="10">
    <source>
        <dbReference type="Pfam" id="PF00155"/>
    </source>
</evidence>
<keyword evidence="6" id="KW-0808">Transferase</keyword>
<dbReference type="Gene3D" id="3.90.1150.10">
    <property type="entry name" value="Aspartate Aminotransferase, domain 1"/>
    <property type="match status" value="1"/>
</dbReference>
<dbReference type="PANTHER" id="PTHR43643">
    <property type="entry name" value="HISTIDINOL-PHOSPHATE AMINOTRANSFERASE 2"/>
    <property type="match status" value="1"/>
</dbReference>
<evidence type="ECO:0000256" key="6">
    <source>
        <dbReference type="ARBA" id="ARBA00022679"/>
    </source>
</evidence>
<keyword evidence="7" id="KW-0663">Pyridoxal phosphate</keyword>
<evidence type="ECO:0000256" key="3">
    <source>
        <dbReference type="ARBA" id="ARBA00012748"/>
    </source>
</evidence>
<keyword evidence="4 11" id="KW-0032">Aminotransferase</keyword>
<evidence type="ECO:0000313" key="12">
    <source>
        <dbReference type="Proteomes" id="UP001596270"/>
    </source>
</evidence>
<reference evidence="12" key="1">
    <citation type="journal article" date="2019" name="Int. J. Syst. Evol. Microbiol.">
        <title>The Global Catalogue of Microorganisms (GCM) 10K type strain sequencing project: providing services to taxonomists for standard genome sequencing and annotation.</title>
        <authorList>
            <consortium name="The Broad Institute Genomics Platform"/>
            <consortium name="The Broad Institute Genome Sequencing Center for Infectious Disease"/>
            <person name="Wu L."/>
            <person name="Ma J."/>
        </authorList>
    </citation>
    <scope>NUCLEOTIDE SEQUENCE [LARGE SCALE GENOMIC DNA]</scope>
    <source>
        <strain evidence="12">CCUG 39402</strain>
    </source>
</reference>
<dbReference type="InterPro" id="IPR015422">
    <property type="entry name" value="PyrdxlP-dep_Trfase_small"/>
</dbReference>
<protein>
    <recommendedName>
        <fullName evidence="3">histidinol-phosphate transaminase</fullName>
        <ecNumber evidence="3">2.6.1.9</ecNumber>
    </recommendedName>
</protein>
<evidence type="ECO:0000256" key="9">
    <source>
        <dbReference type="ARBA" id="ARBA00047481"/>
    </source>
</evidence>
<keyword evidence="5" id="KW-0028">Amino-acid biosynthesis</keyword>
<dbReference type="InterPro" id="IPR050106">
    <property type="entry name" value="HistidinolP_aminotransfase"/>
</dbReference>
<dbReference type="EC" id="2.6.1.9" evidence="3"/>
<feature type="domain" description="Aminotransferase class I/classII large" evidence="10">
    <location>
        <begin position="20"/>
        <end position="321"/>
    </location>
</feature>
<dbReference type="Pfam" id="PF00155">
    <property type="entry name" value="Aminotran_1_2"/>
    <property type="match status" value="1"/>
</dbReference>
<dbReference type="PANTHER" id="PTHR43643:SF6">
    <property type="entry name" value="HISTIDINOL-PHOSPHATE AMINOTRANSFERASE"/>
    <property type="match status" value="1"/>
</dbReference>
<accession>A0ABW1TTF4</accession>
<dbReference type="RefSeq" id="WP_371437827.1">
    <property type="nucleotide sequence ID" value="NZ_JBHSRS010000013.1"/>
</dbReference>
<evidence type="ECO:0000256" key="4">
    <source>
        <dbReference type="ARBA" id="ARBA00022576"/>
    </source>
</evidence>
<dbReference type="InterPro" id="IPR004839">
    <property type="entry name" value="Aminotransferase_I/II_large"/>
</dbReference>
<dbReference type="InterPro" id="IPR015424">
    <property type="entry name" value="PyrdxlP-dep_Trfase"/>
</dbReference>
<comment type="catalytic activity">
    <reaction evidence="9">
        <text>L-histidinol phosphate + 2-oxoglutarate = 3-(imidazol-4-yl)-2-oxopropyl phosphate + L-glutamate</text>
        <dbReference type="Rhea" id="RHEA:23744"/>
        <dbReference type="ChEBI" id="CHEBI:16810"/>
        <dbReference type="ChEBI" id="CHEBI:29985"/>
        <dbReference type="ChEBI" id="CHEBI:57766"/>
        <dbReference type="ChEBI" id="CHEBI:57980"/>
        <dbReference type="EC" id="2.6.1.9"/>
    </reaction>
</comment>
<evidence type="ECO:0000313" key="11">
    <source>
        <dbReference type="EMBL" id="MFC6280527.1"/>
    </source>
</evidence>
<name>A0ABW1TTF4_9BURK</name>
<evidence type="ECO:0000256" key="5">
    <source>
        <dbReference type="ARBA" id="ARBA00022605"/>
    </source>
</evidence>